<dbReference type="Proteomes" id="UP000789901">
    <property type="component" value="Unassembled WGS sequence"/>
</dbReference>
<feature type="non-terminal residue" evidence="1">
    <location>
        <position position="1"/>
    </location>
</feature>
<organism evidence="1 2">
    <name type="scientific">Gigaspora margarita</name>
    <dbReference type="NCBI Taxonomy" id="4874"/>
    <lineage>
        <taxon>Eukaryota</taxon>
        <taxon>Fungi</taxon>
        <taxon>Fungi incertae sedis</taxon>
        <taxon>Mucoromycota</taxon>
        <taxon>Glomeromycotina</taxon>
        <taxon>Glomeromycetes</taxon>
        <taxon>Diversisporales</taxon>
        <taxon>Gigasporaceae</taxon>
        <taxon>Gigaspora</taxon>
    </lineage>
</organism>
<sequence length="57" mass="6802">IKQSLSCEPYEPVEYGTFGIDQPKPLDMFIIRKMEDSIQIIKNFFTKEDLDIWIMMD</sequence>
<keyword evidence="2" id="KW-1185">Reference proteome</keyword>
<dbReference type="EMBL" id="CAJVQB010059116">
    <property type="protein sequence ID" value="CAG8838843.1"/>
    <property type="molecule type" value="Genomic_DNA"/>
</dbReference>
<evidence type="ECO:0000313" key="1">
    <source>
        <dbReference type="EMBL" id="CAG8838843.1"/>
    </source>
</evidence>
<proteinExistence type="predicted"/>
<protein>
    <submittedName>
        <fullName evidence="1">6347_t:CDS:1</fullName>
    </submittedName>
</protein>
<comment type="caution">
    <text evidence="1">The sequence shown here is derived from an EMBL/GenBank/DDBJ whole genome shotgun (WGS) entry which is preliminary data.</text>
</comment>
<accession>A0ABN7WRS2</accession>
<evidence type="ECO:0000313" key="2">
    <source>
        <dbReference type="Proteomes" id="UP000789901"/>
    </source>
</evidence>
<reference evidence="1 2" key="1">
    <citation type="submission" date="2021-06" db="EMBL/GenBank/DDBJ databases">
        <authorList>
            <person name="Kallberg Y."/>
            <person name="Tangrot J."/>
            <person name="Rosling A."/>
        </authorList>
    </citation>
    <scope>NUCLEOTIDE SEQUENCE [LARGE SCALE GENOMIC DNA]</scope>
    <source>
        <strain evidence="1 2">120-4 pot B 10/14</strain>
    </source>
</reference>
<gene>
    <name evidence="1" type="ORF">GMARGA_LOCUS34176</name>
</gene>
<name>A0ABN7WRS2_GIGMA</name>